<keyword evidence="1" id="KW-1133">Transmembrane helix</keyword>
<evidence type="ECO:0000313" key="2">
    <source>
        <dbReference type="EMBL" id="OGG00676.1"/>
    </source>
</evidence>
<feature type="transmembrane region" description="Helical" evidence="1">
    <location>
        <begin position="7"/>
        <end position="30"/>
    </location>
</feature>
<sequence length="547" mass="63192">MNKNKYLRLVIIVSLIFTLLNSAPFFYGLIHRPNDKVYLGTIHYYQDYFFYVSQFYQGAHAKWLNHNLYTGENTSPSLIYWQNIILGKIFSLFGLRAEYSYNFSLIALTFFRLLLTYLLIKLLSKNNSSKAFLAFIFHLIATSFLNRIVVDDNVRYFPFLLWRTYQFAFFRLGGIPHHALETIFFIILTFYYFKNIPLKIFHLFLLFVFTVTLTLINPVPAALFIIAIIISLLFTHSLKYLPFKKSNLPLNLSVYYLKLIPLIAGFSLSFNYLTQVHQHQPFLQVKLWEQSQQIQTSLPFLFASMGPIVILAIIGIIPIIKNINPASFFIVSLPFISYTLFLSGIPKALGLGNFRLMFNGLYIFFGILASEAVFFLNHLLDKKFSLNKKYTVLTLACCFIIFSVPTLIWELNERISISKDQNSQMVYLDQEIYSGFKKLEKLGNQENTVLANSSSAFDTLIPALSGHKTFSGHNLLTINSERKSADAAGFFQKKQTFEEGKKLLSENKIKYIFFTDLDGNPADFQNYYPFLKPVFENQSVTIFAVNL</sequence>
<evidence type="ECO:0000256" key="1">
    <source>
        <dbReference type="SAM" id="Phobius"/>
    </source>
</evidence>
<keyword evidence="1" id="KW-0812">Transmembrane</keyword>
<feature type="transmembrane region" description="Helical" evidence="1">
    <location>
        <begin position="327"/>
        <end position="349"/>
    </location>
</feature>
<name>A0A1F5YKI2_9BACT</name>
<feature type="transmembrane region" description="Helical" evidence="1">
    <location>
        <begin position="99"/>
        <end position="120"/>
    </location>
</feature>
<evidence type="ECO:0000313" key="3">
    <source>
        <dbReference type="Proteomes" id="UP000177396"/>
    </source>
</evidence>
<dbReference type="Proteomes" id="UP000177396">
    <property type="component" value="Unassembled WGS sequence"/>
</dbReference>
<evidence type="ECO:0008006" key="4">
    <source>
        <dbReference type="Google" id="ProtNLM"/>
    </source>
</evidence>
<feature type="transmembrane region" description="Helical" evidence="1">
    <location>
        <begin position="392"/>
        <end position="409"/>
    </location>
</feature>
<comment type="caution">
    <text evidence="2">The sequence shown here is derived from an EMBL/GenBank/DDBJ whole genome shotgun (WGS) entry which is preliminary data.</text>
</comment>
<dbReference type="AlphaFoldDB" id="A0A1F5YKI2"/>
<feature type="transmembrane region" description="Helical" evidence="1">
    <location>
        <begin position="169"/>
        <end position="193"/>
    </location>
</feature>
<dbReference type="EMBL" id="MFJB01000019">
    <property type="protein sequence ID" value="OGG00676.1"/>
    <property type="molecule type" value="Genomic_DNA"/>
</dbReference>
<feature type="transmembrane region" description="Helical" evidence="1">
    <location>
        <begin position="200"/>
        <end position="216"/>
    </location>
</feature>
<protein>
    <recommendedName>
        <fullName evidence="4">Glycosyltransferase RgtA/B/C/D-like domain-containing protein</fullName>
    </recommendedName>
</protein>
<accession>A0A1F5YKI2</accession>
<keyword evidence="1" id="KW-0472">Membrane</keyword>
<feature type="transmembrane region" description="Helical" evidence="1">
    <location>
        <begin position="132"/>
        <end position="149"/>
    </location>
</feature>
<feature type="transmembrane region" description="Helical" evidence="1">
    <location>
        <begin position="253"/>
        <end position="273"/>
    </location>
</feature>
<organism evidence="2 3">
    <name type="scientific">Candidatus Gottesmanbacteria bacterium RBG_16_38_7b</name>
    <dbReference type="NCBI Taxonomy" id="1798372"/>
    <lineage>
        <taxon>Bacteria</taxon>
        <taxon>Candidatus Gottesmaniibacteriota</taxon>
    </lineage>
</organism>
<proteinExistence type="predicted"/>
<reference evidence="2 3" key="1">
    <citation type="journal article" date="2016" name="Nat. Commun.">
        <title>Thousands of microbial genomes shed light on interconnected biogeochemical processes in an aquifer system.</title>
        <authorList>
            <person name="Anantharaman K."/>
            <person name="Brown C.T."/>
            <person name="Hug L.A."/>
            <person name="Sharon I."/>
            <person name="Castelle C.J."/>
            <person name="Probst A.J."/>
            <person name="Thomas B.C."/>
            <person name="Singh A."/>
            <person name="Wilkins M.J."/>
            <person name="Karaoz U."/>
            <person name="Brodie E.L."/>
            <person name="Williams K.H."/>
            <person name="Hubbard S.S."/>
            <person name="Banfield J.F."/>
        </authorList>
    </citation>
    <scope>NUCLEOTIDE SEQUENCE [LARGE SCALE GENOMIC DNA]</scope>
</reference>
<feature type="transmembrane region" description="Helical" evidence="1">
    <location>
        <begin position="298"/>
        <end position="320"/>
    </location>
</feature>
<gene>
    <name evidence="2" type="ORF">A2153_05875</name>
</gene>
<feature type="transmembrane region" description="Helical" evidence="1">
    <location>
        <begin position="361"/>
        <end position="380"/>
    </location>
</feature>